<accession>A0A4R8VFH0</accession>
<organism evidence="7 8">
    <name type="scientific">Terrimesophilobacter mesophilus</name>
    <dbReference type="NCBI Taxonomy" id="433647"/>
    <lineage>
        <taxon>Bacteria</taxon>
        <taxon>Bacillati</taxon>
        <taxon>Actinomycetota</taxon>
        <taxon>Actinomycetes</taxon>
        <taxon>Micrococcales</taxon>
        <taxon>Microbacteriaceae</taxon>
        <taxon>Terrimesophilobacter</taxon>
    </lineage>
</organism>
<keyword evidence="5" id="KW-0472">Membrane</keyword>
<proteinExistence type="predicted"/>
<dbReference type="PANTHER" id="PTHR35007">
    <property type="entry name" value="INTEGRAL MEMBRANE PROTEIN-RELATED"/>
    <property type="match status" value="1"/>
</dbReference>
<reference evidence="7 8" key="1">
    <citation type="submission" date="2019-03" db="EMBL/GenBank/DDBJ databases">
        <title>Genomics of glacier-inhabiting Cryobacterium strains.</title>
        <authorList>
            <person name="Liu Q."/>
            <person name="Xin Y.-H."/>
        </authorList>
    </citation>
    <scope>NUCLEOTIDE SEQUENCE [LARGE SCALE GENOMIC DNA]</scope>
    <source>
        <strain evidence="7 8">CGMCC 1.10440</strain>
    </source>
</reference>
<evidence type="ECO:0000256" key="3">
    <source>
        <dbReference type="ARBA" id="ARBA00022692"/>
    </source>
</evidence>
<keyword evidence="3" id="KW-0812">Transmembrane</keyword>
<dbReference type="Pfam" id="PF00482">
    <property type="entry name" value="T2SSF"/>
    <property type="match status" value="1"/>
</dbReference>
<comment type="subcellular location">
    <subcellularLocation>
        <location evidence="1">Cell membrane</location>
        <topology evidence="1">Multi-pass membrane protein</topology>
    </subcellularLocation>
</comment>
<evidence type="ECO:0000259" key="6">
    <source>
        <dbReference type="Pfam" id="PF00482"/>
    </source>
</evidence>
<keyword evidence="2" id="KW-1003">Cell membrane</keyword>
<keyword evidence="8" id="KW-1185">Reference proteome</keyword>
<protein>
    <submittedName>
        <fullName evidence="7">Type II secretion system protein F</fullName>
    </submittedName>
</protein>
<name>A0A4R8VFH0_9MICO</name>
<dbReference type="GO" id="GO:0005886">
    <property type="term" value="C:plasma membrane"/>
    <property type="evidence" value="ECO:0007669"/>
    <property type="project" value="UniProtKB-SubCell"/>
</dbReference>
<dbReference type="Proteomes" id="UP000298488">
    <property type="component" value="Unassembled WGS sequence"/>
</dbReference>
<evidence type="ECO:0000313" key="7">
    <source>
        <dbReference type="EMBL" id="TFB80577.1"/>
    </source>
</evidence>
<keyword evidence="4" id="KW-1133">Transmembrane helix</keyword>
<feature type="domain" description="Type II secretion system protein GspF" evidence="6">
    <location>
        <begin position="115"/>
        <end position="239"/>
    </location>
</feature>
<evidence type="ECO:0000256" key="1">
    <source>
        <dbReference type="ARBA" id="ARBA00004651"/>
    </source>
</evidence>
<dbReference type="RefSeq" id="WP_104096428.1">
    <property type="nucleotide sequence ID" value="NZ_JACHBP010000001.1"/>
</dbReference>
<dbReference type="OrthoDB" id="3217742at2"/>
<dbReference type="EMBL" id="SOFI01000003">
    <property type="protein sequence ID" value="TFB80577.1"/>
    <property type="molecule type" value="Genomic_DNA"/>
</dbReference>
<gene>
    <name evidence="7" type="ORF">E3N84_11355</name>
</gene>
<evidence type="ECO:0000313" key="8">
    <source>
        <dbReference type="Proteomes" id="UP000298488"/>
    </source>
</evidence>
<dbReference type="PANTHER" id="PTHR35007:SF3">
    <property type="entry name" value="POSSIBLE CONSERVED ALANINE RICH MEMBRANE PROTEIN"/>
    <property type="match status" value="1"/>
</dbReference>
<sequence length="286" mass="30317">MIVFLGFVLGLGLLLTVSPFLWPAASRSRSTASPFRRLREQLGHAGLRSVPLPVFVAVSIIIGCAVGALAFVAVPVLPLAAAAGAGASIFPTALTGWRARSRRRTNRAGWPDVVDHIVSATRSGISLPDGVAALAHTGPLSTRDAFAMFESDYAASGNFARSLDLLKDELADPIADRILETLRMSREVGGSELPSVLRALAAHLRVEGAIRGEVEARQSWVMNAARLGAVAPWVVLGLLSTRPEAAEAYNSPAGVVVILGGLLATVVAYRAMIALARLPEEQRWFR</sequence>
<dbReference type="AlphaFoldDB" id="A0A4R8VFH0"/>
<comment type="caution">
    <text evidence="7">The sequence shown here is derived from an EMBL/GenBank/DDBJ whole genome shotgun (WGS) entry which is preliminary data.</text>
</comment>
<evidence type="ECO:0000256" key="4">
    <source>
        <dbReference type="ARBA" id="ARBA00022989"/>
    </source>
</evidence>
<evidence type="ECO:0000256" key="2">
    <source>
        <dbReference type="ARBA" id="ARBA00022475"/>
    </source>
</evidence>
<evidence type="ECO:0000256" key="5">
    <source>
        <dbReference type="ARBA" id="ARBA00023136"/>
    </source>
</evidence>
<dbReference type="InterPro" id="IPR018076">
    <property type="entry name" value="T2SS_GspF_dom"/>
</dbReference>